<dbReference type="InterPro" id="IPR001190">
    <property type="entry name" value="SRCR"/>
</dbReference>
<dbReference type="Proteomes" id="UP000515156">
    <property type="component" value="Chromosome 2"/>
</dbReference>
<feature type="signal peptide" evidence="6">
    <location>
        <begin position="1"/>
        <end position="21"/>
    </location>
</feature>
<feature type="disulfide bond" evidence="5">
    <location>
        <begin position="418"/>
        <end position="428"/>
    </location>
</feature>
<dbReference type="FunFam" id="3.10.250.10:FF:000005">
    <property type="entry name" value="Neurotrypsin isoform A"/>
    <property type="match status" value="1"/>
</dbReference>
<organism evidence="8 9">
    <name type="scientific">Microcaecilia unicolor</name>
    <dbReference type="NCBI Taxonomy" id="1415580"/>
    <lineage>
        <taxon>Eukaryota</taxon>
        <taxon>Metazoa</taxon>
        <taxon>Chordata</taxon>
        <taxon>Craniata</taxon>
        <taxon>Vertebrata</taxon>
        <taxon>Euteleostomi</taxon>
        <taxon>Amphibia</taxon>
        <taxon>Gymnophiona</taxon>
        <taxon>Siphonopidae</taxon>
        <taxon>Microcaecilia</taxon>
    </lineage>
</organism>
<accession>A0A6P7XAS9</accession>
<evidence type="ECO:0000256" key="2">
    <source>
        <dbReference type="ARBA" id="ARBA00022737"/>
    </source>
</evidence>
<evidence type="ECO:0000259" key="7">
    <source>
        <dbReference type="PROSITE" id="PS50287"/>
    </source>
</evidence>
<feature type="disulfide bond" evidence="5">
    <location>
        <begin position="204"/>
        <end position="214"/>
    </location>
</feature>
<feature type="domain" description="SRCR" evidence="7">
    <location>
        <begin position="456"/>
        <end position="556"/>
    </location>
</feature>
<dbReference type="InParanoid" id="A0A6P7XAS9"/>
<feature type="domain" description="SRCR" evidence="7">
    <location>
        <begin position="242"/>
        <end position="343"/>
    </location>
</feature>
<dbReference type="PROSITE" id="PS00420">
    <property type="entry name" value="SRCR_1"/>
    <property type="match status" value="1"/>
</dbReference>
<reference evidence="9" key="1">
    <citation type="submission" date="2025-08" db="UniProtKB">
        <authorList>
            <consortium name="RefSeq"/>
        </authorList>
    </citation>
    <scope>IDENTIFICATION</scope>
</reference>
<comment type="caution">
    <text evidence="5">Lacks conserved residue(s) required for the propagation of feature annotation.</text>
</comment>
<dbReference type="GO" id="GO:0016020">
    <property type="term" value="C:membrane"/>
    <property type="evidence" value="ECO:0007669"/>
    <property type="project" value="InterPro"/>
</dbReference>
<dbReference type="InterPro" id="IPR036772">
    <property type="entry name" value="SRCR-like_dom_sf"/>
</dbReference>
<proteinExistence type="predicted"/>
<dbReference type="GeneID" id="115461775"/>
<feature type="chain" id="PRO_5027565540" evidence="6">
    <location>
        <begin position="22"/>
        <end position="564"/>
    </location>
</feature>
<evidence type="ECO:0000256" key="6">
    <source>
        <dbReference type="SAM" id="SignalP"/>
    </source>
</evidence>
<keyword evidence="2" id="KW-0677">Repeat</keyword>
<evidence type="ECO:0000256" key="1">
    <source>
        <dbReference type="ARBA" id="ARBA00022729"/>
    </source>
</evidence>
<feature type="domain" description="SRCR" evidence="7">
    <location>
        <begin position="350"/>
        <end position="449"/>
    </location>
</feature>
<evidence type="ECO:0000256" key="3">
    <source>
        <dbReference type="ARBA" id="ARBA00023157"/>
    </source>
</evidence>
<keyword evidence="1 6" id="KW-0732">Signal</keyword>
<dbReference type="Pfam" id="PF00530">
    <property type="entry name" value="SRCR"/>
    <property type="match status" value="4"/>
</dbReference>
<feature type="disulfide bond" evidence="5">
    <location>
        <begin position="525"/>
        <end position="535"/>
    </location>
</feature>
<dbReference type="FunFam" id="3.10.250.10:FF:000031">
    <property type="entry name" value="RIKEN cDNA 5830411N06, isoform CRA_a"/>
    <property type="match status" value="1"/>
</dbReference>
<dbReference type="FunFam" id="3.10.250.10:FF:000004">
    <property type="entry name" value="Scavenger receptor cysteine-rich type 1 protein M130"/>
    <property type="match status" value="1"/>
</dbReference>
<dbReference type="PRINTS" id="PR00258">
    <property type="entry name" value="SPERACTRCPTR"/>
</dbReference>
<dbReference type="KEGG" id="muo:115461775"/>
<keyword evidence="8" id="KW-1185">Reference proteome</keyword>
<evidence type="ECO:0000256" key="5">
    <source>
        <dbReference type="PROSITE-ProRule" id="PRU00196"/>
    </source>
</evidence>
<dbReference type="PROSITE" id="PS50287">
    <property type="entry name" value="SRCR_2"/>
    <property type="match status" value="5"/>
</dbReference>
<dbReference type="PANTHER" id="PTHR48071">
    <property type="entry name" value="SRCR DOMAIN-CONTAINING PROTEIN"/>
    <property type="match status" value="1"/>
</dbReference>
<evidence type="ECO:0000313" key="9">
    <source>
        <dbReference type="RefSeq" id="XP_030047680.1"/>
    </source>
</evidence>
<dbReference type="SUPFAM" id="SSF56487">
    <property type="entry name" value="SRCR-like"/>
    <property type="match status" value="5"/>
</dbReference>
<feature type="domain" description="SRCR" evidence="7">
    <location>
        <begin position="31"/>
        <end position="140"/>
    </location>
</feature>
<feature type="disulfide bond" evidence="5">
    <location>
        <begin position="494"/>
        <end position="555"/>
    </location>
</feature>
<dbReference type="Gene3D" id="3.10.250.10">
    <property type="entry name" value="SRCR-like domain"/>
    <property type="match status" value="5"/>
</dbReference>
<feature type="disulfide bond" evidence="5">
    <location>
        <begin position="267"/>
        <end position="331"/>
    </location>
</feature>
<feature type="disulfide bond" evidence="5">
    <location>
        <begin position="311"/>
        <end position="321"/>
    </location>
</feature>
<dbReference type="AlphaFoldDB" id="A0A6P7XAS9"/>
<protein>
    <submittedName>
        <fullName evidence="9">CD5 antigen-like</fullName>
    </submittedName>
</protein>
<dbReference type="RefSeq" id="XP_030047680.1">
    <property type="nucleotide sequence ID" value="XM_030191820.1"/>
</dbReference>
<keyword evidence="4" id="KW-0325">Glycoprotein</keyword>
<dbReference type="OrthoDB" id="536948at2759"/>
<dbReference type="PANTHER" id="PTHR48071:SF27">
    <property type="entry name" value="SCAVENGER RECEPTOR CYSTEINE-RICH TYPE 1 PROTEIN M130-LIKE"/>
    <property type="match status" value="1"/>
</dbReference>
<gene>
    <name evidence="9" type="primary">LOC115461775</name>
</gene>
<feature type="disulfide bond" evidence="5">
    <location>
        <begin position="481"/>
        <end position="545"/>
    </location>
</feature>
<feature type="domain" description="SRCR" evidence="7">
    <location>
        <begin position="140"/>
        <end position="234"/>
    </location>
</feature>
<evidence type="ECO:0000313" key="8">
    <source>
        <dbReference type="Proteomes" id="UP000515156"/>
    </source>
</evidence>
<dbReference type="SMART" id="SM00202">
    <property type="entry name" value="SR"/>
    <property type="match status" value="5"/>
</dbReference>
<keyword evidence="3 5" id="KW-1015">Disulfide bond</keyword>
<sequence length="564" mass="61418">MRMKKIFLLLALISLSLGALGDDSKEGVSRVRLVDGDSSCSGRLEIQHDNTWGTVCYQSHSQFLPVSGKDLKQMGCGTVLHVFTETPSGETPTSFVDYDTTCMGVPGRVRCSHSFKQAEQCKAYFTIKDFSSSDSAISAVRLVDGNSPCDGTLEVYSYHTWQRVTGQLQDDTVAEVACRQLGCRGLRYVLNIPTDGDRFLPVVCTGEEENLSECLTYLANPFNESSHHVGMVCSVPDLPFKTRLVGGDSSCAGKVEIFEKDEWRMICPEGPGTQMAAVVCRELGCGSVVDVVRGSHLWNTSGSGWNSAFFCQGSEPQLSQCKQRWRSWSFCDDPEDRLGVICSGSTVSKLRLVGGMNSCEGTVEVYHNDTWGTVCEHGWDIRDAAVVCKQIGCGPAWKAASEVLSADSRPVWLDNVFCAGTETDLSLCGSQLLLQNQCQSGRRARVDCSFSGFSNARLVNGSSHCEGRLEVYYHDQWSTVCNHFWDFRDAAVVCKQLGCGSAMETPESNPFGSGSGPMWLKRAVCSGSESHLSQCGSWTAQQFLCKSLDSVGVICSGADTGAYH</sequence>
<evidence type="ECO:0000256" key="4">
    <source>
        <dbReference type="ARBA" id="ARBA00023180"/>
    </source>
</evidence>
<name>A0A6P7XAS9_9AMPH</name>